<evidence type="ECO:0000256" key="2">
    <source>
        <dbReference type="ARBA" id="ARBA00022840"/>
    </source>
</evidence>
<feature type="transmembrane region" description="Helical" evidence="4">
    <location>
        <begin position="31"/>
        <end position="51"/>
    </location>
</feature>
<dbReference type="InterPro" id="IPR045076">
    <property type="entry name" value="MutS"/>
</dbReference>
<keyword evidence="1" id="KW-0547">Nucleotide-binding</keyword>
<dbReference type="GO" id="GO:0005829">
    <property type="term" value="C:cytosol"/>
    <property type="evidence" value="ECO:0007669"/>
    <property type="project" value="TreeGrafter"/>
</dbReference>
<dbReference type="InterPro" id="IPR027417">
    <property type="entry name" value="P-loop_NTPase"/>
</dbReference>
<evidence type="ECO:0000256" key="3">
    <source>
        <dbReference type="ARBA" id="ARBA00023125"/>
    </source>
</evidence>
<dbReference type="Pfam" id="PF00488">
    <property type="entry name" value="MutS_V"/>
    <property type="match status" value="1"/>
</dbReference>
<dbReference type="GO" id="GO:0030983">
    <property type="term" value="F:mismatched DNA binding"/>
    <property type="evidence" value="ECO:0007669"/>
    <property type="project" value="InterPro"/>
</dbReference>
<keyword evidence="2" id="KW-0067">ATP-binding</keyword>
<dbReference type="RefSeq" id="WP_210758091.1">
    <property type="nucleotide sequence ID" value="NZ_CP060139.1"/>
</dbReference>
<protein>
    <recommendedName>
        <fullName evidence="5">DNA mismatch repair proteins mutS family domain-containing protein</fullName>
    </recommendedName>
</protein>
<accession>A0A7H0VCW1</accession>
<evidence type="ECO:0000259" key="5">
    <source>
        <dbReference type="SMART" id="SM00534"/>
    </source>
</evidence>
<reference evidence="6 7" key="1">
    <citation type="submission" date="2020-08" db="EMBL/GenBank/DDBJ databases">
        <title>Croceimicrobium hydrocarbonivorans gen. nov., sp. nov., a novel marine bacterium isolated from a bacterial consortium that degrades polyethylene terephthalate.</title>
        <authorList>
            <person name="Liu R."/>
        </authorList>
    </citation>
    <scope>NUCLEOTIDE SEQUENCE [LARGE SCALE GENOMIC DNA]</scope>
    <source>
        <strain evidence="6 7">A20-9</strain>
    </source>
</reference>
<dbReference type="GO" id="GO:0005524">
    <property type="term" value="F:ATP binding"/>
    <property type="evidence" value="ECO:0007669"/>
    <property type="project" value="UniProtKB-KW"/>
</dbReference>
<evidence type="ECO:0000256" key="1">
    <source>
        <dbReference type="ARBA" id="ARBA00022741"/>
    </source>
</evidence>
<sequence length="598" mass="68424">MIDKRIQFLKALQAKAEKDLKKLKIKSRNQSWLRASVIIALLLLSYFAMQGEGKPDWFWAWLPGLALFLGIVRSHAQTRENLKFTDSLLAMAQEELAALNGKRIRPAFDFKAPAQHAYARELDFFGEGSLHHHISRAKTSPGATALAEEMLEPDWQNWQSRQAFFSELEADAEWLMEYRALNNGVEDKAGLKEQLEAWSKSGFSAFPQWFYLPMGIGLAALWFFLIRFALESTVSNFYPLLYSAVFNLILLSSRSKVLREQQLKLGRVSEILSGFSQMLLKLEARDLETDFGKAFKAQYDLNRGVGKKWQQLSELLNSLDQAANAIALVVLNSLFLYHLFRLKALENWHRKHASSLGQWLEGIYKMEAYLSLANYQANHPDFCYPELKEELKLSIKSLAHPLIPAQQRVANDFEMTGPKYIILTGSNMSGKSTFLRSLGVNLILAQMGTKVCAERFQAYPFQLLSSMNPQDDLRNETSYFQAEILRLRALLDRLNTERYSFFLLDEILRGTNSNDKQNGTRGLLRQIEGREAWGIIATHDVDIAHLADTNPNFRAAFFESRVEGEELLFDYKLREGICKTPNASLLMRRYGLIDEEQA</sequence>
<keyword evidence="4" id="KW-0472">Membrane</keyword>
<dbReference type="GO" id="GO:0006298">
    <property type="term" value="P:mismatch repair"/>
    <property type="evidence" value="ECO:0007669"/>
    <property type="project" value="InterPro"/>
</dbReference>
<dbReference type="InterPro" id="IPR000432">
    <property type="entry name" value="DNA_mismatch_repair_MutS_C"/>
</dbReference>
<dbReference type="Gene3D" id="3.40.50.300">
    <property type="entry name" value="P-loop containing nucleotide triphosphate hydrolases"/>
    <property type="match status" value="1"/>
</dbReference>
<keyword evidence="7" id="KW-1185">Reference proteome</keyword>
<name>A0A7H0VCW1_9FLAO</name>
<keyword evidence="4" id="KW-1133">Transmembrane helix</keyword>
<dbReference type="Proteomes" id="UP000516305">
    <property type="component" value="Chromosome"/>
</dbReference>
<dbReference type="SMART" id="SM00534">
    <property type="entry name" value="MUTSac"/>
    <property type="match status" value="1"/>
</dbReference>
<organism evidence="6 7">
    <name type="scientific">Croceimicrobium hydrocarbonivorans</name>
    <dbReference type="NCBI Taxonomy" id="2761580"/>
    <lineage>
        <taxon>Bacteria</taxon>
        <taxon>Pseudomonadati</taxon>
        <taxon>Bacteroidota</taxon>
        <taxon>Flavobacteriia</taxon>
        <taxon>Flavobacteriales</taxon>
        <taxon>Owenweeksiaceae</taxon>
        <taxon>Croceimicrobium</taxon>
    </lineage>
</organism>
<evidence type="ECO:0000256" key="4">
    <source>
        <dbReference type="SAM" id="Phobius"/>
    </source>
</evidence>
<dbReference type="SUPFAM" id="SSF52540">
    <property type="entry name" value="P-loop containing nucleoside triphosphate hydrolases"/>
    <property type="match status" value="1"/>
</dbReference>
<feature type="transmembrane region" description="Helical" evidence="4">
    <location>
        <begin position="209"/>
        <end position="230"/>
    </location>
</feature>
<dbReference type="PANTHER" id="PTHR11361">
    <property type="entry name" value="DNA MISMATCH REPAIR PROTEIN MUTS FAMILY MEMBER"/>
    <property type="match status" value="1"/>
</dbReference>
<evidence type="ECO:0000313" key="6">
    <source>
        <dbReference type="EMBL" id="QNR23559.1"/>
    </source>
</evidence>
<feature type="transmembrane region" description="Helical" evidence="4">
    <location>
        <begin position="57"/>
        <end position="76"/>
    </location>
</feature>
<gene>
    <name evidence="6" type="ORF">H4K34_14400</name>
</gene>
<keyword evidence="4" id="KW-0812">Transmembrane</keyword>
<proteinExistence type="predicted"/>
<feature type="domain" description="DNA mismatch repair proteins mutS family" evidence="5">
    <location>
        <begin position="418"/>
        <end position="595"/>
    </location>
</feature>
<dbReference type="AlphaFoldDB" id="A0A7H0VCW1"/>
<keyword evidence="3" id="KW-0238">DNA-binding</keyword>
<dbReference type="KEGG" id="chyd:H4K34_14400"/>
<dbReference type="GO" id="GO:0140664">
    <property type="term" value="F:ATP-dependent DNA damage sensor activity"/>
    <property type="evidence" value="ECO:0007669"/>
    <property type="project" value="InterPro"/>
</dbReference>
<dbReference type="EMBL" id="CP060139">
    <property type="protein sequence ID" value="QNR23559.1"/>
    <property type="molecule type" value="Genomic_DNA"/>
</dbReference>
<evidence type="ECO:0000313" key="7">
    <source>
        <dbReference type="Proteomes" id="UP000516305"/>
    </source>
</evidence>
<dbReference type="PANTHER" id="PTHR11361:SF99">
    <property type="entry name" value="DNA MISMATCH REPAIR PROTEIN"/>
    <property type="match status" value="1"/>
</dbReference>